<name>A0A4Z0YLR0_9PEZI</name>
<organism evidence="2 3">
    <name type="scientific">Xylaria hypoxylon</name>
    <dbReference type="NCBI Taxonomy" id="37992"/>
    <lineage>
        <taxon>Eukaryota</taxon>
        <taxon>Fungi</taxon>
        <taxon>Dikarya</taxon>
        <taxon>Ascomycota</taxon>
        <taxon>Pezizomycotina</taxon>
        <taxon>Sordariomycetes</taxon>
        <taxon>Xylariomycetidae</taxon>
        <taxon>Xylariales</taxon>
        <taxon>Xylariaceae</taxon>
        <taxon>Xylaria</taxon>
    </lineage>
</organism>
<comment type="caution">
    <text evidence="2">The sequence shown here is derived from an EMBL/GenBank/DDBJ whole genome shotgun (WGS) entry which is preliminary data.</text>
</comment>
<gene>
    <name evidence="2" type="ORF">E0Z10_g8915</name>
</gene>
<dbReference type="AlphaFoldDB" id="A0A4Z0YLR0"/>
<dbReference type="STRING" id="37992.A0A4Z0YLR0"/>
<dbReference type="Pfam" id="PF06985">
    <property type="entry name" value="HET"/>
    <property type="match status" value="1"/>
</dbReference>
<sequence>MSSEMGKDHDYHVDPGLVLNALEKIRLANRLPSVGNTVLCLCFIRQCEVDEELLTTTTIRLFTDSLPYANGEEALVPLGMVVSLDPDLKNIGDLVRTWMEDCRLNHLECNAPEPAVEARLPTRVLDIDQVHLTGQLRLLLTNKIPGKYIALSHSWGGHQPAKTVKSNLVARCTGFPLSELPPTFRDAIAVAIEMDIRYIWIDSLCIIQDDLEDWKREAATMGDVYLHSYLTIAATRAANSEAGFLGPRSLTHTADLSGMTLEAGDSTAQNIYACQRRSFANDVDDGVLNRRAWVLQERVLSPRTLHFTTHQVYWECWQYHQGEDLEYQYLGVMKKEAYPVRLAPNSLLCNTPTHSSELPWKWWYLSSEYSSFSLTFQTDKLVAISGLVQKLESQLHTTYMKGVWKELLHLSVLWSARTEDLEYLPLVGAPSWSWASRNGPINFMQLYDYDPVIDFKIHETDGASSSESLFVNGTLAKLNPRLRISDVRWSDPVTDQTSFPPELDRFATRYRSVQNHEGETLGWVTLDVDIKSQNEFSDLFWVLVAKDSHSHEDTKTSTATSPHEAGQRHYCLLVQENEDGLYKRAGVSSIGYAQYLDSCNKSVLIA</sequence>
<proteinExistence type="predicted"/>
<dbReference type="PANTHER" id="PTHR33112">
    <property type="entry name" value="DOMAIN PROTEIN, PUTATIVE-RELATED"/>
    <property type="match status" value="1"/>
</dbReference>
<evidence type="ECO:0000313" key="3">
    <source>
        <dbReference type="Proteomes" id="UP000297716"/>
    </source>
</evidence>
<dbReference type="EMBL" id="SKBN01000257">
    <property type="protein sequence ID" value="TGJ79850.1"/>
    <property type="molecule type" value="Genomic_DNA"/>
</dbReference>
<dbReference type="Proteomes" id="UP000297716">
    <property type="component" value="Unassembled WGS sequence"/>
</dbReference>
<protein>
    <recommendedName>
        <fullName evidence="1">Heterokaryon incompatibility domain-containing protein</fullName>
    </recommendedName>
</protein>
<feature type="domain" description="Heterokaryon incompatibility" evidence="1">
    <location>
        <begin position="148"/>
        <end position="297"/>
    </location>
</feature>
<accession>A0A4Z0YLR0</accession>
<keyword evidence="3" id="KW-1185">Reference proteome</keyword>
<evidence type="ECO:0000259" key="1">
    <source>
        <dbReference type="Pfam" id="PF06985"/>
    </source>
</evidence>
<dbReference type="OrthoDB" id="3486565at2759"/>
<reference evidence="2 3" key="1">
    <citation type="submission" date="2019-03" db="EMBL/GenBank/DDBJ databases">
        <title>Draft genome sequence of Xylaria hypoxylon DSM 108379, a ubiquitous saprotrophic-parasitic fungi on hardwood.</title>
        <authorList>
            <person name="Buettner E."/>
            <person name="Leonhardt S."/>
            <person name="Gebauer A.M."/>
            <person name="Liers C."/>
            <person name="Hofrichter M."/>
            <person name="Kellner H."/>
        </authorList>
    </citation>
    <scope>NUCLEOTIDE SEQUENCE [LARGE SCALE GENOMIC DNA]</scope>
    <source>
        <strain evidence="2 3">DSM 108379</strain>
    </source>
</reference>
<evidence type="ECO:0000313" key="2">
    <source>
        <dbReference type="EMBL" id="TGJ79850.1"/>
    </source>
</evidence>
<dbReference type="InterPro" id="IPR010730">
    <property type="entry name" value="HET"/>
</dbReference>
<dbReference type="PANTHER" id="PTHR33112:SF16">
    <property type="entry name" value="HETEROKARYON INCOMPATIBILITY DOMAIN-CONTAINING PROTEIN"/>
    <property type="match status" value="1"/>
</dbReference>